<dbReference type="EMBL" id="JAFIRR010000100">
    <property type="protein sequence ID" value="MCO6417660.1"/>
    <property type="molecule type" value="Genomic_DNA"/>
</dbReference>
<dbReference type="InterPro" id="IPR011990">
    <property type="entry name" value="TPR-like_helical_dom_sf"/>
</dbReference>
<feature type="non-terminal residue" evidence="7">
    <location>
        <position position="1"/>
    </location>
</feature>
<dbReference type="Gene3D" id="3.40.50.2000">
    <property type="entry name" value="Glycogen Phosphorylase B"/>
    <property type="match status" value="1"/>
</dbReference>
<comment type="pathway">
    <text evidence="1">Protein modification; protein glycosylation.</text>
</comment>
<dbReference type="SUPFAM" id="SSF53756">
    <property type="entry name" value="UDP-Glycosyltransferase/glycogen phosphorylase"/>
    <property type="match status" value="1"/>
</dbReference>
<gene>
    <name evidence="7" type="ORF">JYK14_16040</name>
</gene>
<dbReference type="SUPFAM" id="SSF48452">
    <property type="entry name" value="TPR-like"/>
    <property type="match status" value="1"/>
</dbReference>
<dbReference type="RefSeq" id="WP_252954298.1">
    <property type="nucleotide sequence ID" value="NZ_JAFIRR010000100.1"/>
</dbReference>
<keyword evidence="2" id="KW-0328">Glycosyltransferase</keyword>
<dbReference type="InterPro" id="IPR051939">
    <property type="entry name" value="Glycosyltr_41/O-GlcNAc_trsf"/>
</dbReference>
<dbReference type="InterPro" id="IPR029489">
    <property type="entry name" value="OGT/SEC/SPY_C"/>
</dbReference>
<evidence type="ECO:0000259" key="6">
    <source>
        <dbReference type="Pfam" id="PF13844"/>
    </source>
</evidence>
<accession>A0ABT1D9I0</accession>
<evidence type="ECO:0000256" key="2">
    <source>
        <dbReference type="ARBA" id="ARBA00022676"/>
    </source>
</evidence>
<keyword evidence="4" id="KW-0677">Repeat</keyword>
<dbReference type="Proteomes" id="UP001523392">
    <property type="component" value="Unassembled WGS sequence"/>
</dbReference>
<dbReference type="Pfam" id="PF13844">
    <property type="entry name" value="Glyco_transf_41"/>
    <property type="match status" value="2"/>
</dbReference>
<organism evidence="7 8">
    <name type="scientific">Siccirubricoccus soli</name>
    <dbReference type="NCBI Taxonomy" id="2899147"/>
    <lineage>
        <taxon>Bacteria</taxon>
        <taxon>Pseudomonadati</taxon>
        <taxon>Pseudomonadota</taxon>
        <taxon>Alphaproteobacteria</taxon>
        <taxon>Acetobacterales</taxon>
        <taxon>Roseomonadaceae</taxon>
        <taxon>Siccirubricoccus</taxon>
    </lineage>
</organism>
<keyword evidence="5" id="KW-0802">TPR repeat</keyword>
<dbReference type="PANTHER" id="PTHR44835">
    <property type="entry name" value="UDP-N-ACETYLGLUCOSAMINE--PEPTIDE N-ACETYLGLUCOSAMINYLTRANSFERASE SPINDLY-RELATED"/>
    <property type="match status" value="1"/>
</dbReference>
<evidence type="ECO:0000256" key="5">
    <source>
        <dbReference type="ARBA" id="ARBA00022803"/>
    </source>
</evidence>
<evidence type="ECO:0000313" key="8">
    <source>
        <dbReference type="Proteomes" id="UP001523392"/>
    </source>
</evidence>
<sequence length="574" mass="60696">EALLARLPMEAALAAIAARAAADPFAAGWPLAAAKLHSLAGQPAAALAELQTAELLAPDQPEILGLLGGALAEAGRRQEAEPMLRAAIAARPSDAELRNRLATLYWRDGKSARMLAVLEEAIAEFGPQPTLMMNRALALNAVGRQEEALASADAAVPEGGVAALVNRIAVLPYHPRQGHAAALLEAGRAIAGKLGPPAPRPARDLDPGRRLRIGLLSGGFGRHPVGWLTIGGLEALPAEEFALYGYALKPREDMLTARFRACCAGWREVPHAGDAEIAAAIAADAIDILIDLGGYGESGRIFVLNHRPAPVQVKWVGAQFSTTGLPCIDWMLTDRWETPEGFEHLYSERLLRLPDGYVCYTPPPYAPPVAPLPAAGGRGVTFGCFNNLAKVTPSVLGCWARILQALPEARLELRTHVLGDAAAREALFARMAAAGLPLERVRVEGGVPHRELLAAYGGIDIALDPFPYTGGLTACEALWMGVPVLTLVGDSFAGRHAFSHLSNVGLADWAAFSEATYVAQAVARARDLPSLAALRVGLRERMAASPLADAPRFGRSLAGALRRAWVEHCATARA</sequence>
<protein>
    <recommendedName>
        <fullName evidence="6">O-GlcNAc transferase C-terminal domain-containing protein</fullName>
    </recommendedName>
</protein>
<evidence type="ECO:0000256" key="3">
    <source>
        <dbReference type="ARBA" id="ARBA00022679"/>
    </source>
</evidence>
<evidence type="ECO:0000313" key="7">
    <source>
        <dbReference type="EMBL" id="MCO6417660.1"/>
    </source>
</evidence>
<keyword evidence="3" id="KW-0808">Transferase</keyword>
<comment type="caution">
    <text evidence="7">The sequence shown here is derived from an EMBL/GenBank/DDBJ whole genome shotgun (WGS) entry which is preliminary data.</text>
</comment>
<keyword evidence="8" id="KW-1185">Reference proteome</keyword>
<evidence type="ECO:0000256" key="1">
    <source>
        <dbReference type="ARBA" id="ARBA00004922"/>
    </source>
</evidence>
<feature type="domain" description="O-GlcNAc transferase C-terminal" evidence="6">
    <location>
        <begin position="206"/>
        <end position="357"/>
    </location>
</feature>
<proteinExistence type="predicted"/>
<name>A0ABT1D9I0_9PROT</name>
<dbReference type="PANTHER" id="PTHR44835:SF1">
    <property type="entry name" value="PROTEIN O-GLCNAC TRANSFERASE"/>
    <property type="match status" value="1"/>
</dbReference>
<evidence type="ECO:0000256" key="4">
    <source>
        <dbReference type="ARBA" id="ARBA00022737"/>
    </source>
</evidence>
<dbReference type="Gene3D" id="1.25.40.10">
    <property type="entry name" value="Tetratricopeptide repeat domain"/>
    <property type="match status" value="1"/>
</dbReference>
<dbReference type="Pfam" id="PF13432">
    <property type="entry name" value="TPR_16"/>
    <property type="match status" value="1"/>
</dbReference>
<dbReference type="Gene3D" id="3.40.50.11380">
    <property type="match status" value="1"/>
</dbReference>
<reference evidence="7 8" key="1">
    <citation type="submission" date="2021-12" db="EMBL/GenBank/DDBJ databases">
        <title>Siccirubricoccus leaddurans sp. nov., a high concentration Zn2+ tolerance bacterium.</title>
        <authorList>
            <person name="Cao Y."/>
        </authorList>
    </citation>
    <scope>NUCLEOTIDE SEQUENCE [LARGE SCALE GENOMIC DNA]</scope>
    <source>
        <strain evidence="7 8">KC 17139</strain>
    </source>
</reference>
<feature type="domain" description="O-GlcNAc transferase C-terminal" evidence="6">
    <location>
        <begin position="380"/>
        <end position="553"/>
    </location>
</feature>